<dbReference type="PROSITE" id="PS50011">
    <property type="entry name" value="PROTEIN_KINASE_DOM"/>
    <property type="match status" value="1"/>
</dbReference>
<feature type="region of interest" description="Disordered" evidence="3">
    <location>
        <begin position="700"/>
        <end position="761"/>
    </location>
</feature>
<sequence length="815" mass="89421">MTNDHQPNTNPTVNQPGMLDDSYWSQFTSDFGDYELGPPIGFGASSTVYEAIFTPPSAHATEMKASSPLLSSDSRSNRKPNLLITLPNTSNEFLKEVICAIKVSTSHPDVESLSREIRLLSLCKHPNVLRILSTFTLPPDHVRICLITPNDPRRFIGRLGNRRRDEEDDADVDEADKGRLEEEEIKAVTKQVLEGLGYLHQNGFLHRDLKAGNLLIDEDGTILLADFGVGGDLNVPPSPIRSREKRLAVNELRFEKKGSDGFGPGSNVNTKFIGGEDLRKKKSFVGTPNWMAPEVIIGQRYDQKADIWSLGMTLLELAHGSVPGAKYKANKVLSHTVSDPPPTLDRSIGGYSRLMKDFIDSCLNKDSRARPSAKDLSDHTWLKGAKKKSFLAQSLLSDIPPLVQRQELRRVPTKSSLISHTSSWDFSTPNPSMPSSPMRTSLLIPSARSPSISSHLEYFNSIGRSHSRNSSFSLNPSNSMIGLPSSPRISLKQWAEESNPTLGLRSGSERGKSRSSSTTGMNRLKIGKSASFDIIQSSQAQSQKSTLKSTDDIIRTPKKIATSNNTGDDTEAEPHAPLKSATLGSMSPLVEGQLSHPSPEMDNLNSLGILSHKLHEKEEPQGLSESPEDIIDLNRQSKTSYGVLRGSASTEIDQKSETDSIRNSVPSENCAVQNDDVSHRADNAILTGNDKFTQHVITSNTASKSHSPLASKVPALNSQSTRNDRFISRMSSRNDTQNAEKEKDKKNWLSRRGSTRQDQLKSVMSINAKEGEKEVGGHAMGKTGSWTGVLGKVAGKIQKLQQYRITNTVDNGSDE</sequence>
<evidence type="ECO:0000259" key="4">
    <source>
        <dbReference type="PROSITE" id="PS50011"/>
    </source>
</evidence>
<dbReference type="SUPFAM" id="SSF56112">
    <property type="entry name" value="Protein kinase-like (PK-like)"/>
    <property type="match status" value="1"/>
</dbReference>
<dbReference type="PANTHER" id="PTHR48012:SF16">
    <property type="entry name" value="NON-SPECIFIC SERINE_THREONINE PROTEIN KINASE"/>
    <property type="match status" value="1"/>
</dbReference>
<dbReference type="Proteomes" id="UP001329825">
    <property type="component" value="Chromosome 11"/>
</dbReference>
<dbReference type="Gene3D" id="3.30.200.20">
    <property type="entry name" value="Phosphorylase Kinase, domain 1"/>
    <property type="match status" value="1"/>
</dbReference>
<dbReference type="PROSITE" id="PS00108">
    <property type="entry name" value="PROTEIN_KINASE_ST"/>
    <property type="match status" value="1"/>
</dbReference>
<organism evidence="5 6">
    <name type="scientific">Kwoniella shivajii</name>
    <dbReference type="NCBI Taxonomy" id="564305"/>
    <lineage>
        <taxon>Eukaryota</taxon>
        <taxon>Fungi</taxon>
        <taxon>Dikarya</taxon>
        <taxon>Basidiomycota</taxon>
        <taxon>Agaricomycotina</taxon>
        <taxon>Tremellomycetes</taxon>
        <taxon>Tremellales</taxon>
        <taxon>Cryptococcaceae</taxon>
        <taxon>Kwoniella</taxon>
    </lineage>
</organism>
<feature type="compositionally biased region" description="Low complexity" evidence="3">
    <location>
        <begin position="537"/>
        <end position="548"/>
    </location>
</feature>
<keyword evidence="1" id="KW-0547">Nucleotide-binding</keyword>
<protein>
    <recommendedName>
        <fullName evidence="4">Protein kinase domain-containing protein</fullName>
    </recommendedName>
</protein>
<feature type="domain" description="Protein kinase" evidence="4">
    <location>
        <begin position="34"/>
        <end position="382"/>
    </location>
</feature>
<feature type="region of interest" description="Disordered" evidence="3">
    <location>
        <begin position="498"/>
        <end position="525"/>
    </location>
</feature>
<accession>A0ABZ1DAJ1</accession>
<gene>
    <name evidence="5" type="ORF">IL334_007605</name>
</gene>
<dbReference type="GeneID" id="87959735"/>
<evidence type="ECO:0000313" key="6">
    <source>
        <dbReference type="Proteomes" id="UP001329825"/>
    </source>
</evidence>
<dbReference type="PANTHER" id="PTHR48012">
    <property type="entry name" value="STERILE20-LIKE KINASE, ISOFORM B-RELATED"/>
    <property type="match status" value="1"/>
</dbReference>
<dbReference type="Pfam" id="PF00069">
    <property type="entry name" value="Pkinase"/>
    <property type="match status" value="2"/>
</dbReference>
<evidence type="ECO:0000256" key="2">
    <source>
        <dbReference type="ARBA" id="ARBA00022840"/>
    </source>
</evidence>
<keyword evidence="2" id="KW-0067">ATP-binding</keyword>
<dbReference type="SMART" id="SM00220">
    <property type="entry name" value="S_TKc"/>
    <property type="match status" value="1"/>
</dbReference>
<evidence type="ECO:0000256" key="1">
    <source>
        <dbReference type="ARBA" id="ARBA00022741"/>
    </source>
</evidence>
<dbReference type="RefSeq" id="XP_062795346.1">
    <property type="nucleotide sequence ID" value="XM_062939295.1"/>
</dbReference>
<evidence type="ECO:0000256" key="3">
    <source>
        <dbReference type="SAM" id="MobiDB-lite"/>
    </source>
</evidence>
<reference evidence="5 6" key="1">
    <citation type="submission" date="2024-01" db="EMBL/GenBank/DDBJ databases">
        <title>Comparative genomics of Cryptococcus and Kwoniella reveals pathogenesis evolution and contrasting modes of karyotype evolution via chromosome fusion or intercentromeric recombination.</title>
        <authorList>
            <person name="Coelho M.A."/>
            <person name="David-Palma M."/>
            <person name="Shea T."/>
            <person name="Bowers K."/>
            <person name="McGinley-Smith S."/>
            <person name="Mohammad A.W."/>
            <person name="Gnirke A."/>
            <person name="Yurkov A.M."/>
            <person name="Nowrousian M."/>
            <person name="Sun S."/>
            <person name="Cuomo C.A."/>
            <person name="Heitman J."/>
        </authorList>
    </citation>
    <scope>NUCLEOTIDE SEQUENCE [LARGE SCALE GENOMIC DNA]</scope>
    <source>
        <strain evidence="5">CBS 11374</strain>
    </source>
</reference>
<dbReference type="Gene3D" id="1.10.510.10">
    <property type="entry name" value="Transferase(Phosphotransferase) domain 1"/>
    <property type="match status" value="1"/>
</dbReference>
<keyword evidence="6" id="KW-1185">Reference proteome</keyword>
<proteinExistence type="predicted"/>
<dbReference type="EMBL" id="CP141891">
    <property type="protein sequence ID" value="WRT70607.1"/>
    <property type="molecule type" value="Genomic_DNA"/>
</dbReference>
<feature type="region of interest" description="Disordered" evidence="3">
    <location>
        <begin position="419"/>
        <end position="442"/>
    </location>
</feature>
<evidence type="ECO:0000313" key="5">
    <source>
        <dbReference type="EMBL" id="WRT70607.1"/>
    </source>
</evidence>
<dbReference type="InterPro" id="IPR008271">
    <property type="entry name" value="Ser/Thr_kinase_AS"/>
</dbReference>
<feature type="compositionally biased region" description="Basic and acidic residues" evidence="3">
    <location>
        <begin position="738"/>
        <end position="747"/>
    </location>
</feature>
<dbReference type="InterPro" id="IPR000719">
    <property type="entry name" value="Prot_kinase_dom"/>
</dbReference>
<feature type="region of interest" description="Disordered" evidence="3">
    <location>
        <begin position="537"/>
        <end position="583"/>
    </location>
</feature>
<name>A0ABZ1DAJ1_9TREE</name>
<feature type="region of interest" description="Disordered" evidence="3">
    <location>
        <begin position="642"/>
        <end position="666"/>
    </location>
</feature>
<dbReference type="InterPro" id="IPR011009">
    <property type="entry name" value="Kinase-like_dom_sf"/>
</dbReference>
<feature type="compositionally biased region" description="Low complexity" evidence="3">
    <location>
        <begin position="427"/>
        <end position="441"/>
    </location>
</feature>
<dbReference type="InterPro" id="IPR050629">
    <property type="entry name" value="STE20/SPS1-PAK"/>
</dbReference>